<evidence type="ECO:0000256" key="1">
    <source>
        <dbReference type="SAM" id="MobiDB-lite"/>
    </source>
</evidence>
<feature type="compositionally biased region" description="Basic and acidic residues" evidence="1">
    <location>
        <begin position="327"/>
        <end position="341"/>
    </location>
</feature>
<feature type="region of interest" description="Disordered" evidence="1">
    <location>
        <begin position="453"/>
        <end position="552"/>
    </location>
</feature>
<gene>
    <name evidence="2" type="ORF">Vbra_21743</name>
</gene>
<dbReference type="Proteomes" id="UP000041254">
    <property type="component" value="Unassembled WGS sequence"/>
</dbReference>
<dbReference type="VEuPathDB" id="CryptoDB:Vbra_21743"/>
<feature type="compositionally biased region" description="Low complexity" evidence="1">
    <location>
        <begin position="667"/>
        <end position="682"/>
    </location>
</feature>
<feature type="compositionally biased region" description="Basic residues" evidence="1">
    <location>
        <begin position="315"/>
        <end position="326"/>
    </location>
</feature>
<accession>A0A0G4FWJ0</accession>
<feature type="compositionally biased region" description="Acidic residues" evidence="1">
    <location>
        <begin position="350"/>
        <end position="363"/>
    </location>
</feature>
<feature type="region of interest" description="Disordered" evidence="1">
    <location>
        <begin position="663"/>
        <end position="706"/>
    </location>
</feature>
<feature type="compositionally biased region" description="Low complexity" evidence="1">
    <location>
        <begin position="303"/>
        <end position="314"/>
    </location>
</feature>
<organism evidence="2 3">
    <name type="scientific">Vitrella brassicaformis (strain CCMP3155)</name>
    <dbReference type="NCBI Taxonomy" id="1169540"/>
    <lineage>
        <taxon>Eukaryota</taxon>
        <taxon>Sar</taxon>
        <taxon>Alveolata</taxon>
        <taxon>Colpodellida</taxon>
        <taxon>Vitrellaceae</taxon>
        <taxon>Vitrella</taxon>
    </lineage>
</organism>
<evidence type="ECO:0000313" key="3">
    <source>
        <dbReference type="Proteomes" id="UP000041254"/>
    </source>
</evidence>
<name>A0A0G4FWJ0_VITBC</name>
<protein>
    <submittedName>
        <fullName evidence="2">Uncharacterized protein</fullName>
    </submittedName>
</protein>
<dbReference type="EMBL" id="CDMY01000516">
    <property type="protein sequence ID" value="CEM19588.1"/>
    <property type="molecule type" value="Genomic_DNA"/>
</dbReference>
<keyword evidence="3" id="KW-1185">Reference proteome</keyword>
<feature type="compositionally biased region" description="Polar residues" evidence="1">
    <location>
        <begin position="463"/>
        <end position="474"/>
    </location>
</feature>
<feature type="region of interest" description="Disordered" evidence="1">
    <location>
        <begin position="178"/>
        <end position="376"/>
    </location>
</feature>
<proteinExistence type="predicted"/>
<reference evidence="2 3" key="1">
    <citation type="submission" date="2014-11" db="EMBL/GenBank/DDBJ databases">
        <authorList>
            <person name="Zhu J."/>
            <person name="Qi W."/>
            <person name="Song R."/>
        </authorList>
    </citation>
    <scope>NUCLEOTIDE SEQUENCE [LARGE SCALE GENOMIC DNA]</scope>
</reference>
<feature type="compositionally biased region" description="Low complexity" evidence="1">
    <location>
        <begin position="195"/>
        <end position="206"/>
    </location>
</feature>
<evidence type="ECO:0000313" key="2">
    <source>
        <dbReference type="EMBL" id="CEM19588.1"/>
    </source>
</evidence>
<feature type="compositionally biased region" description="Basic residues" evidence="1">
    <location>
        <begin position="265"/>
        <end position="276"/>
    </location>
</feature>
<sequence>MADFWSHVGDSIPGWEELNVDMRDDGGFDGQEELDHQLHSRRFLRLSTPPPVSPPSHDYPPPFAHTYHDGDPHHHPGYFFDPFQPHPPTRGFVGGMDDAPTMGDHSMALFDGGQVFARGRAAVLRGPPHTMHDGVWMEPPHPPAMKMPSHNPNLWLAPPPAPSPAVHRSSMLFPARQPTINSYCGRGGKFPDQPSASSSASSGDSSSSEDDDPTPQRRPLRIEAPPVIQPTGRQKGLRGQRRTRAVDRDDSNEEGEQPNRDCRRVTRAQRGRASRKGRSDDLEVEMAAPEGDQDEQQDEAAHADLAVLADVSRQLSRRPTRSRRTRREREEGAGAADDKKILLATLGQPDEAEEVGAEEEGDASGEGKGKGRGVGRGGAGAGIGIGIGCGGYLGWRPPLKIRAVHRETGKCHYFSTQREASRFLNIIESHLSQLLNKRKQISDRDVYAFDRIPTSDDEPEFMNPTQVGGITPCSTALPPSPPPRVHPVNPFQMSRGPSPANKQQHDRPAAAPPAADAAPDHPFHEVLSQVSPASPRKAKRSPSPFDNSCAPRVGRPAGITLLVREVEIGDRIVCFEGDASSPNSTPLEVTWTDEKGEARKRYFTSLRDAAKALDLSATAISREFNGARRSQGSREATYMRYSFRKMTEVVMNQDGSIAVANEKRRASGAASGVSGVSAVSGSSSGGGGSDTKARRKPRDRHLAQPY</sequence>
<dbReference type="AlphaFoldDB" id="A0A0G4FWJ0"/>
<dbReference type="InParanoid" id="A0A0G4FWJ0"/>